<evidence type="ECO:0000256" key="1">
    <source>
        <dbReference type="SAM" id="MobiDB-lite"/>
    </source>
</evidence>
<reference evidence="3 4" key="1">
    <citation type="submission" date="2020-01" db="EMBL/GenBank/DDBJ databases">
        <title>Identification and distribution of gene clusters putatively required for synthesis of sphingolipid metabolism inhibitors in phylogenetically diverse species of the filamentous fungus Fusarium.</title>
        <authorList>
            <person name="Kim H.-S."/>
            <person name="Busman M."/>
            <person name="Brown D.W."/>
            <person name="Divon H."/>
            <person name="Uhlig S."/>
            <person name="Proctor R.H."/>
        </authorList>
    </citation>
    <scope>NUCLEOTIDE SEQUENCE [LARGE SCALE GENOMIC DNA]</scope>
    <source>
        <strain evidence="3 4">NRRL 20459</strain>
    </source>
</reference>
<name>A0A8H4P2Q6_9HYPO</name>
<dbReference type="PANTHER" id="PTHR31569">
    <property type="entry name" value="SWIM-TYPE DOMAIN-CONTAINING PROTEIN"/>
    <property type="match status" value="1"/>
</dbReference>
<organism evidence="3 4">
    <name type="scientific">Fusarium albosuccineum</name>
    <dbReference type="NCBI Taxonomy" id="1237068"/>
    <lineage>
        <taxon>Eukaryota</taxon>
        <taxon>Fungi</taxon>
        <taxon>Dikarya</taxon>
        <taxon>Ascomycota</taxon>
        <taxon>Pezizomycotina</taxon>
        <taxon>Sordariomycetes</taxon>
        <taxon>Hypocreomycetidae</taxon>
        <taxon>Hypocreales</taxon>
        <taxon>Nectriaceae</taxon>
        <taxon>Fusarium</taxon>
        <taxon>Fusarium decemcellulare species complex</taxon>
    </lineage>
</organism>
<proteinExistence type="predicted"/>
<protein>
    <submittedName>
        <fullName evidence="3">Transposase</fullName>
    </submittedName>
</protein>
<sequence>MNPIDPSLRFPDDILPPEKQYNSREEVYAAINDWASTRGYAFSVGRSRKTANGRVLVTYSCDRGAGRTPTPKPAKDRKRDTSTRRTGCLFSVIAKESLCGATWSLRHHPGVQFGQHDHKRSISPLAHPSLRKLSRQDGSTVQQLTNAGIAPKEVTSYMRTNSDSRQSNMHALADQLKGEGFWSQIRLDEGGRVTSVLFAHPKSLGYLKSYPEVLILDCTYKTNKHKMHLLDVVGVDACQRSFCIAFAFLTGEEEDDYIWALARLRQVTSFVRDEANDQGIEAWEDFYKSWHEIVASPTEDTYNERLEKFKQRYTPDHINEVGYIIETWLQLCKKRFVKAWVNQYLRFGQLVTSRCEGIHQLLQSHLKTSQADLFEAWRIIKLVLVNQLAELEGNQANEHMHCALGRSIAGSSSNLYSNTDHNTLNYLLRDPLAIPIRVLCGIRDHSLSATAAASGAREKSPLSADHALIIFQRYEEARETWYATLAKRGEKTNRAYREAMKLPLEYDEKDYEWCRDYKQMGKDCTEEGSREWREEEMMSYLNWDQAEQRRAEESVLKERAGQPFTSY</sequence>
<accession>A0A8H4P2Q6</accession>
<dbReference type="AlphaFoldDB" id="A0A8H4P2Q6"/>
<comment type="caution">
    <text evidence="3">The sequence shown here is derived from an EMBL/GenBank/DDBJ whole genome shotgun (WGS) entry which is preliminary data.</text>
</comment>
<feature type="non-terminal residue" evidence="3">
    <location>
        <position position="1"/>
    </location>
</feature>
<evidence type="ECO:0000259" key="2">
    <source>
        <dbReference type="Pfam" id="PF10551"/>
    </source>
</evidence>
<keyword evidence="4" id="KW-1185">Reference proteome</keyword>
<dbReference type="PANTHER" id="PTHR31569:SF4">
    <property type="entry name" value="SWIM-TYPE DOMAIN-CONTAINING PROTEIN"/>
    <property type="match status" value="1"/>
</dbReference>
<dbReference type="InterPro" id="IPR052579">
    <property type="entry name" value="Zinc_finger_SWIM"/>
</dbReference>
<dbReference type="Proteomes" id="UP000554235">
    <property type="component" value="Unassembled WGS sequence"/>
</dbReference>
<evidence type="ECO:0000313" key="3">
    <source>
        <dbReference type="EMBL" id="KAF4460349.1"/>
    </source>
</evidence>
<feature type="domain" description="MULE transposase" evidence="2">
    <location>
        <begin position="213"/>
        <end position="269"/>
    </location>
</feature>
<evidence type="ECO:0000313" key="4">
    <source>
        <dbReference type="Proteomes" id="UP000554235"/>
    </source>
</evidence>
<dbReference type="OrthoDB" id="1421156at2759"/>
<dbReference type="Pfam" id="PF10551">
    <property type="entry name" value="MULE"/>
    <property type="match status" value="1"/>
</dbReference>
<feature type="compositionally biased region" description="Basic and acidic residues" evidence="1">
    <location>
        <begin position="73"/>
        <end position="83"/>
    </location>
</feature>
<gene>
    <name evidence="3" type="ORF">FALBO_12872</name>
</gene>
<dbReference type="EMBL" id="JAADYS010001963">
    <property type="protein sequence ID" value="KAF4460349.1"/>
    <property type="molecule type" value="Genomic_DNA"/>
</dbReference>
<dbReference type="InterPro" id="IPR018289">
    <property type="entry name" value="MULE_transposase_dom"/>
</dbReference>
<feature type="region of interest" description="Disordered" evidence="1">
    <location>
        <begin position="62"/>
        <end position="83"/>
    </location>
</feature>